<dbReference type="HOGENOM" id="CLU_123840_0_0_11"/>
<dbReference type="eggNOG" id="ENOG5031EWK">
    <property type="taxonomic scope" value="Bacteria"/>
</dbReference>
<feature type="signal peptide" evidence="1">
    <location>
        <begin position="1"/>
        <end position="30"/>
    </location>
</feature>
<protein>
    <submittedName>
        <fullName evidence="2">Uncharacterized protein</fullName>
    </submittedName>
</protein>
<dbReference type="KEGG" id="mcb:Mycch_2254"/>
<dbReference type="Proteomes" id="UP000006057">
    <property type="component" value="Chromosome"/>
</dbReference>
<keyword evidence="3" id="KW-1185">Reference proteome</keyword>
<dbReference type="STRING" id="710421.Mycch_2254"/>
<sequence precursor="true">MPMMPLRNPTWYVTTLSLVMVAAAAPVASAQPTGSTEADPGVPVPVAVAPVQTADPSSPAAVACSQFAAALDASSLYYGYFADAIDGSERPDYADPAVRQANSTGRTALRQAAATALAAARTPGLASAIADPMRAWSLDASKLLLKMGLRGGGTTLDVTALELNADARAAQSACASSGTHA</sequence>
<reference evidence="2 3" key="1">
    <citation type="submission" date="2012-06" db="EMBL/GenBank/DDBJ databases">
        <title>Complete sequence of chromosome of Mycobacterium chubuense NBB4.</title>
        <authorList>
            <consortium name="US DOE Joint Genome Institute"/>
            <person name="Lucas S."/>
            <person name="Han J."/>
            <person name="Lapidus A."/>
            <person name="Cheng J.-F."/>
            <person name="Goodwin L."/>
            <person name="Pitluck S."/>
            <person name="Peters L."/>
            <person name="Mikhailova N."/>
            <person name="Teshima H."/>
            <person name="Detter J.C."/>
            <person name="Han C."/>
            <person name="Tapia R."/>
            <person name="Land M."/>
            <person name="Hauser L."/>
            <person name="Kyrpides N."/>
            <person name="Ivanova N."/>
            <person name="Pagani I."/>
            <person name="Mattes T."/>
            <person name="Holmes A."/>
            <person name="Rutledge P."/>
            <person name="Paulsen I."/>
            <person name="Coleman N."/>
            <person name="Woyke T."/>
        </authorList>
    </citation>
    <scope>NUCLEOTIDE SEQUENCE [LARGE SCALE GENOMIC DNA]</scope>
    <source>
        <strain evidence="2 3">NBB4</strain>
    </source>
</reference>
<organism evidence="2 3">
    <name type="scientific">Mycolicibacterium chubuense (strain NBB4)</name>
    <name type="common">Mycobacterium chubuense</name>
    <dbReference type="NCBI Taxonomy" id="710421"/>
    <lineage>
        <taxon>Bacteria</taxon>
        <taxon>Bacillati</taxon>
        <taxon>Actinomycetota</taxon>
        <taxon>Actinomycetes</taxon>
        <taxon>Mycobacteriales</taxon>
        <taxon>Mycobacteriaceae</taxon>
        <taxon>Mycolicibacterium</taxon>
    </lineage>
</organism>
<feature type="chain" id="PRO_5003687078" evidence="1">
    <location>
        <begin position="31"/>
        <end position="181"/>
    </location>
</feature>
<dbReference type="AlphaFoldDB" id="I4BIC4"/>
<evidence type="ECO:0000313" key="3">
    <source>
        <dbReference type="Proteomes" id="UP000006057"/>
    </source>
</evidence>
<dbReference type="EMBL" id="CP003053">
    <property type="protein sequence ID" value="AFM17031.1"/>
    <property type="molecule type" value="Genomic_DNA"/>
</dbReference>
<evidence type="ECO:0000313" key="2">
    <source>
        <dbReference type="EMBL" id="AFM17031.1"/>
    </source>
</evidence>
<dbReference type="RefSeq" id="WP_014815511.1">
    <property type="nucleotide sequence ID" value="NC_018027.1"/>
</dbReference>
<dbReference type="PATRIC" id="fig|710421.3.peg.2249"/>
<keyword evidence="1" id="KW-0732">Signal</keyword>
<evidence type="ECO:0000256" key="1">
    <source>
        <dbReference type="SAM" id="SignalP"/>
    </source>
</evidence>
<accession>I4BIC4</accession>
<proteinExistence type="predicted"/>
<gene>
    <name evidence="2" type="ordered locus">Mycch_2254</name>
</gene>
<name>I4BIC4_MYCCN</name>